<evidence type="ECO:0000313" key="2">
    <source>
        <dbReference type="Proteomes" id="UP000586093"/>
    </source>
</evidence>
<evidence type="ECO:0000313" key="1">
    <source>
        <dbReference type="EMBL" id="MBB1163227.1"/>
    </source>
</evidence>
<proteinExistence type="predicted"/>
<dbReference type="EMBL" id="JACIVI010000007">
    <property type="protein sequence ID" value="MBB1163227.1"/>
    <property type="molecule type" value="Genomic_DNA"/>
</dbReference>
<dbReference type="Proteomes" id="UP000586093">
    <property type="component" value="Unassembled WGS sequence"/>
</dbReference>
<name>A0A839HK91_9BURK</name>
<dbReference type="InterPro" id="IPR010727">
    <property type="entry name" value="DUF1302"/>
</dbReference>
<gene>
    <name evidence="1" type="ORF">H4F90_14735</name>
</gene>
<dbReference type="RefSeq" id="WP_182665947.1">
    <property type="nucleotide sequence ID" value="NZ_JACIVI010000007.1"/>
</dbReference>
<organism evidence="1 2">
    <name type="scientific">Aquariibacter albus</name>
    <dbReference type="NCBI Taxonomy" id="2759899"/>
    <lineage>
        <taxon>Bacteria</taxon>
        <taxon>Pseudomonadati</taxon>
        <taxon>Pseudomonadota</taxon>
        <taxon>Betaproteobacteria</taxon>
        <taxon>Burkholderiales</taxon>
        <taxon>Sphaerotilaceae</taxon>
        <taxon>Aquariibacter</taxon>
    </lineage>
</organism>
<sequence length="568" mass="61822">MSKRPTVLRGGQAGLPAPRRHPWGWTLLLLGPLGLGAPLHAAEIDTGVPELKLRWDNSFKLSNAFRVKDRSDRLVADVNLDDGDRNFDKGLISNRFDLLSEVDVGWRNLGLRVSGAAWYDTVYNRRNDHDNPASSNNLSVASNRFSEDTRRLHGRKAEFLDAFVFGRTELGDMPLTVRLGRHTVVYGESLFFGSNGIAAAQGPVDLVKLLTVPSSQFKEILRPVEQISSVLQVSKQFTLGAYYQFKFRETLIPGAGSYLSGFDFVGEGAERFIVGGPLVPGGGAAAFHRGPDVNARDSGQGGVQLRWSPTGSEWEFGLYAARYHDKGAALYLTPDAVPDGVSGRVGSIQQVYHEGIRTYGASATTSIGQLNLAFEASLRDNVALVSDPQVVLPGVSANNGSRPLYAVGKTAHAQMSGIYVLSQTALWDAGVFLGEVAWNRRLSIDRNPAALDPNTTRDAAALRFIFEPSYFQVLDGLDVSVPIGVGYNFYGRSSSIFNFNGGSSKGGDFSIGLKGLYQSVWQFGLTYTGFFGASDGFLTPANSPTPVLSYKQFYKDRNFLAFSLQRTL</sequence>
<accession>A0A839HK91</accession>
<keyword evidence="2" id="KW-1185">Reference proteome</keyword>
<comment type="caution">
    <text evidence="1">The sequence shown here is derived from an EMBL/GenBank/DDBJ whole genome shotgun (WGS) entry which is preliminary data.</text>
</comment>
<protein>
    <submittedName>
        <fullName evidence="1">DUF1302 domain-containing protein</fullName>
    </submittedName>
</protein>
<reference evidence="1 2" key="1">
    <citation type="submission" date="2020-08" db="EMBL/GenBank/DDBJ databases">
        <title>Aquariorum lacteus gen. nov., sp. nov., a new member of the family Comamonadaceae, isolated from freshwater aquarium.</title>
        <authorList>
            <person name="Chun S.-J."/>
        </authorList>
    </citation>
    <scope>NUCLEOTIDE SEQUENCE [LARGE SCALE GENOMIC DNA]</scope>
    <source>
        <strain evidence="1 2">SJAQ100</strain>
    </source>
</reference>
<dbReference type="Pfam" id="PF06980">
    <property type="entry name" value="DUF1302"/>
    <property type="match status" value="1"/>
</dbReference>
<dbReference type="AlphaFoldDB" id="A0A839HK91"/>